<sequence length="893" mass="104237">MIDHWIRIHRHRILALILFGVLLSVLSWKGIVFGEEIYLEKKESIQIVTRWPNKTAIQVEESLTKPWEQILKSISGYEQVESISETGNSLILLHLKPEIQKQEIVRSIRNQYLLERQRFPKDSLFPKIQLGKEQENYIVILQKLHKEPDSSRKDLEQKIRNISGVLSFVHHPDKEEEIVLEIQRDRIQNSELPSLSTIFSAIRNHSFGFVLEKGSGKWFQKESPLEFKDWSQVYIPSIFGEGLKFSSIGSVSLQEKGGFRGTRINGLSSETIIISAESSTSLYHISEELKSILLDHKDWILLYNSHEDFMNDLFRSMILFFTLDFVLILFSSFGGKSINDLVVHLFSYYILVFLFFGVLNLLTYPIGRSILMFLILWKYLLFFFPIRRKGPWIGSVCSSLGFFLIMVFGNWIPKSFFVFSLCHLFFLLGHLFLFRLLKLILLNLIPSIRLIHLPWFSYLLKDHSKKQESLVMKKRSILVFFGFLFLGVLFALGSSFHVYPLRPSQGNIQMGKLEFPTSISEGESIRITRQVEESILKQKVTETLVVKQNASSSDFYFRWNELGLKDGIQNLPTESGYFHLLGGLETNSNLKLRFSNANTEEIERVVLGLVPWMYEGTGVKEAVLCFQPSTEGREMVSPSKYRNFLDLKLEDLWRERSLELQSAIVRKVVRDDQLIDVRFSVKQTKDSERDLEKPTKLNTKQSVYSYSFTNYENIKVPGRIYRKNGETSLEILIKGNDVRWEEVKSRIQKFLQKEKVRLTEVMEENAAERNYRPFFLFLIITFFLYRKKDKMVTCIQVLSFFLLWRMNVSIFGGNYLLFGSVATLLLFFNLGVPRRSLLVTNYIPLFLLLLLFYFLPGRGGKSFLEGLVLMICFFLLQSNLLQKWRFFKTKLSF</sequence>
<keyword evidence="3" id="KW-1185">Reference proteome</keyword>
<comment type="caution">
    <text evidence="2">The sequence shown here is derived from an EMBL/GenBank/DDBJ whole genome shotgun (WGS) entry which is preliminary data.</text>
</comment>
<dbReference type="PANTHER" id="PTHR32063">
    <property type="match status" value="1"/>
</dbReference>
<gene>
    <name evidence="2" type="ORF">EHQ30_10645</name>
</gene>
<evidence type="ECO:0000256" key="1">
    <source>
        <dbReference type="SAM" id="Phobius"/>
    </source>
</evidence>
<evidence type="ECO:0000313" key="3">
    <source>
        <dbReference type="Proteomes" id="UP000297891"/>
    </source>
</evidence>
<keyword evidence="1" id="KW-1133">Transmembrane helix</keyword>
<feature type="transmembrane region" description="Helical" evidence="1">
    <location>
        <begin position="806"/>
        <end position="830"/>
    </location>
</feature>
<dbReference type="Gene3D" id="3.30.70.1430">
    <property type="entry name" value="Multidrug efflux transporter AcrB pore domain"/>
    <property type="match status" value="1"/>
</dbReference>
<accession>A0A5F1ZBH1</accession>
<name>A0A5F1ZBH1_9LEPT</name>
<feature type="transmembrane region" description="Helical" evidence="1">
    <location>
        <begin position="477"/>
        <end position="499"/>
    </location>
</feature>
<dbReference type="SUPFAM" id="SSF82693">
    <property type="entry name" value="Multidrug efflux transporter AcrB pore domain, PN1, PN2, PC1 and PC2 subdomains"/>
    <property type="match status" value="1"/>
</dbReference>
<feature type="transmembrane region" description="Helical" evidence="1">
    <location>
        <begin position="862"/>
        <end position="881"/>
    </location>
</feature>
<evidence type="ECO:0000313" key="2">
    <source>
        <dbReference type="EMBL" id="TGK97018.1"/>
    </source>
</evidence>
<dbReference type="Pfam" id="PF00873">
    <property type="entry name" value="ACR_tran"/>
    <property type="match status" value="1"/>
</dbReference>
<feature type="transmembrane region" description="Helical" evidence="1">
    <location>
        <begin position="391"/>
        <end position="409"/>
    </location>
</feature>
<keyword evidence="1" id="KW-0812">Transmembrane</keyword>
<protein>
    <submittedName>
        <fullName evidence="2">Efflux RND transporter permease subunit</fullName>
    </submittedName>
</protein>
<feature type="transmembrane region" description="Helical" evidence="1">
    <location>
        <begin position="341"/>
        <end position="359"/>
    </location>
</feature>
<dbReference type="AlphaFoldDB" id="A0A5F1ZBH1"/>
<keyword evidence="1" id="KW-0472">Membrane</keyword>
<dbReference type="Gene3D" id="3.30.2090.10">
    <property type="entry name" value="Multidrug efflux transporter AcrB TolC docking domain, DN and DC subdomains"/>
    <property type="match status" value="1"/>
</dbReference>
<proteinExistence type="predicted"/>
<feature type="transmembrane region" description="Helical" evidence="1">
    <location>
        <begin position="365"/>
        <end position="384"/>
    </location>
</feature>
<dbReference type="RefSeq" id="WP_135676841.1">
    <property type="nucleotide sequence ID" value="NZ_RQFP01000001.1"/>
</dbReference>
<dbReference type="Gene3D" id="3.30.70.1320">
    <property type="entry name" value="Multidrug efflux transporter AcrB pore domain like"/>
    <property type="match status" value="1"/>
</dbReference>
<organism evidence="2 3">
    <name type="scientific">Leptospira brenneri</name>
    <dbReference type="NCBI Taxonomy" id="2023182"/>
    <lineage>
        <taxon>Bacteria</taxon>
        <taxon>Pseudomonadati</taxon>
        <taxon>Spirochaetota</taxon>
        <taxon>Spirochaetia</taxon>
        <taxon>Leptospirales</taxon>
        <taxon>Leptospiraceae</taxon>
        <taxon>Leptospira</taxon>
    </lineage>
</organism>
<dbReference type="EMBL" id="RQFP01000001">
    <property type="protein sequence ID" value="TGK97018.1"/>
    <property type="molecule type" value="Genomic_DNA"/>
</dbReference>
<reference evidence="2" key="1">
    <citation type="journal article" date="2019" name="PLoS Negl. Trop. Dis.">
        <title>Revisiting the worldwide diversity of Leptospira species in the environment.</title>
        <authorList>
            <person name="Vincent A.T."/>
            <person name="Schiettekatte O."/>
            <person name="Bourhy P."/>
            <person name="Veyrier F.J."/>
            <person name="Picardeau M."/>
        </authorList>
    </citation>
    <scope>NUCLEOTIDE SEQUENCE [LARGE SCALE GENOMIC DNA]</scope>
    <source>
        <strain evidence="2">201800277</strain>
    </source>
</reference>
<dbReference type="GO" id="GO:0005886">
    <property type="term" value="C:plasma membrane"/>
    <property type="evidence" value="ECO:0007669"/>
    <property type="project" value="TreeGrafter"/>
</dbReference>
<dbReference type="Proteomes" id="UP000297891">
    <property type="component" value="Unassembled WGS sequence"/>
</dbReference>
<dbReference type="GO" id="GO:0042910">
    <property type="term" value="F:xenobiotic transmembrane transporter activity"/>
    <property type="evidence" value="ECO:0007669"/>
    <property type="project" value="TreeGrafter"/>
</dbReference>
<feature type="transmembrane region" description="Helical" evidence="1">
    <location>
        <begin position="837"/>
        <end position="856"/>
    </location>
</feature>
<dbReference type="OrthoDB" id="315310at2"/>
<feature type="transmembrane region" description="Helical" evidence="1">
    <location>
        <begin position="313"/>
        <end position="334"/>
    </location>
</feature>
<dbReference type="PANTHER" id="PTHR32063:SF24">
    <property type="entry name" value="CATION EFFLUX SYSTEM (ACRB_ACRD_ACRF FAMILY)"/>
    <property type="match status" value="1"/>
</dbReference>
<feature type="transmembrane region" description="Helical" evidence="1">
    <location>
        <begin position="415"/>
        <end position="433"/>
    </location>
</feature>
<dbReference type="InterPro" id="IPR027463">
    <property type="entry name" value="AcrB_DN_DC_subdom"/>
</dbReference>
<dbReference type="InterPro" id="IPR001036">
    <property type="entry name" value="Acrflvin-R"/>
</dbReference>